<protein>
    <submittedName>
        <fullName evidence="1">Uncharacterized protein</fullName>
    </submittedName>
</protein>
<evidence type="ECO:0000313" key="1">
    <source>
        <dbReference type="EMBL" id="DAE22536.1"/>
    </source>
</evidence>
<dbReference type="EMBL" id="BK015734">
    <property type="protein sequence ID" value="DAE22536.1"/>
    <property type="molecule type" value="Genomic_DNA"/>
</dbReference>
<accession>A0A8S5QTX4</accession>
<proteinExistence type="predicted"/>
<reference evidence="1" key="1">
    <citation type="journal article" date="2021" name="Proc. Natl. Acad. Sci. U.S.A.">
        <title>A Catalog of Tens of Thousands of Viruses from Human Metagenomes Reveals Hidden Associations with Chronic Diseases.</title>
        <authorList>
            <person name="Tisza M.J."/>
            <person name="Buck C.B."/>
        </authorList>
    </citation>
    <scope>NUCLEOTIDE SEQUENCE</scope>
    <source>
        <strain evidence="1">CtUWs1</strain>
    </source>
</reference>
<sequence>MPSRGLGCGYFGLSISSWLTLSKSAHRRLRRGGGGARGPGRGL</sequence>
<organism evidence="1">
    <name type="scientific">Siphoviridae sp. ctUWs1</name>
    <dbReference type="NCBI Taxonomy" id="2826352"/>
    <lineage>
        <taxon>Viruses</taxon>
        <taxon>Duplodnaviria</taxon>
        <taxon>Heunggongvirae</taxon>
        <taxon>Uroviricota</taxon>
        <taxon>Caudoviricetes</taxon>
    </lineage>
</organism>
<name>A0A8S5QTX4_9CAUD</name>